<dbReference type="AlphaFoldDB" id="A0AAJ1Q790"/>
<sequence length="568" mass="66687">MKFASFKYERPQLDQVKEQFYQAIHQIKKATSLEALKEAIQAVRHIQNNLATQGTLCSIRHSIDTKDDFYSQETDFWDEHYPLIANWEKDYYQAVLENELSQSLKGDFLPEPFFAIAENQLRTNSEAVIPLLQEENRLVSEYGKLKASAEIEFKGQVYNLSSIGAFTQSADRLERKEAFEKISAWYQKHQDDFDRIYDQMVKVRDEIAKKLGFKDFVELGYARMLRLDYDRQDVERYRQEVIKYVVPLAEKLVQAQKERLNLDHLAYYDLGLMFPKGNANPSGTSQEIVDKAQTMYHELSKETGEYFDFMRSGDLLDLESKPGKDTGGYCTHLPNYKAPFIFANFNGTSHDVEVLTHEAGHGFQVYSSMWIETPEVVWPTYETCEIHSMSMEFLTWPWMENFFQEATTKFKYQHLAGALMFIPYGCLVDHFQHEVYEHPEWTPQERRQAFRRLEKIYNPWIDYEGNDFYEQGGLWFKQLHIFTMPFYYIDYTLAQVCAFQFWKRDHVDHDSKTWEDYVRICRLGGTKTFTQVVAAANLKSPFEPGNLEETVASIDQYLSAVDPQALLK</sequence>
<comment type="caution">
    <text evidence="8">The sequence shown here is derived from an EMBL/GenBank/DDBJ whole genome shotgun (WGS) entry which is preliminary data.</text>
</comment>
<name>A0AAJ1Q790_9LACT</name>
<dbReference type="SUPFAM" id="SSF55486">
    <property type="entry name" value="Metalloproteases ('zincins'), catalytic domain"/>
    <property type="match status" value="1"/>
</dbReference>
<keyword evidence="4 6" id="KW-0862">Zinc</keyword>
<keyword evidence="1 6" id="KW-0645">Protease</keyword>
<keyword evidence="5 6" id="KW-0482">Metalloprotease</keyword>
<evidence type="ECO:0000256" key="6">
    <source>
        <dbReference type="RuleBase" id="RU003435"/>
    </source>
</evidence>
<dbReference type="CDD" id="cd09606">
    <property type="entry name" value="M3B_PepF"/>
    <property type="match status" value="1"/>
</dbReference>
<dbReference type="NCBIfam" id="TIGR02289">
    <property type="entry name" value="M3_not_pepF"/>
    <property type="match status" value="1"/>
</dbReference>
<evidence type="ECO:0000259" key="7">
    <source>
        <dbReference type="Pfam" id="PF01432"/>
    </source>
</evidence>
<evidence type="ECO:0000256" key="4">
    <source>
        <dbReference type="ARBA" id="ARBA00022833"/>
    </source>
</evidence>
<gene>
    <name evidence="8" type="ORF">QP433_07540</name>
</gene>
<comment type="similarity">
    <text evidence="6">Belongs to the peptidase M3 family.</text>
</comment>
<dbReference type="GO" id="GO:0006508">
    <property type="term" value="P:proteolysis"/>
    <property type="evidence" value="ECO:0007669"/>
    <property type="project" value="UniProtKB-KW"/>
</dbReference>
<accession>A0AAJ1Q790</accession>
<evidence type="ECO:0000256" key="2">
    <source>
        <dbReference type="ARBA" id="ARBA00022723"/>
    </source>
</evidence>
<comment type="cofactor">
    <cofactor evidence="6">
        <name>Zn(2+)</name>
        <dbReference type="ChEBI" id="CHEBI:29105"/>
    </cofactor>
    <text evidence="6">Binds 1 zinc ion.</text>
</comment>
<dbReference type="EMBL" id="JASOOE010000015">
    <property type="protein sequence ID" value="MDK7187830.1"/>
    <property type="molecule type" value="Genomic_DNA"/>
</dbReference>
<evidence type="ECO:0000256" key="5">
    <source>
        <dbReference type="ARBA" id="ARBA00023049"/>
    </source>
</evidence>
<dbReference type="GO" id="GO:0046872">
    <property type="term" value="F:metal ion binding"/>
    <property type="evidence" value="ECO:0007669"/>
    <property type="project" value="UniProtKB-UniRule"/>
</dbReference>
<evidence type="ECO:0000313" key="8">
    <source>
        <dbReference type="EMBL" id="MDK7187830.1"/>
    </source>
</evidence>
<evidence type="ECO:0000313" key="9">
    <source>
        <dbReference type="Proteomes" id="UP001229251"/>
    </source>
</evidence>
<organism evidence="8 9">
    <name type="scientific">Facklamia hominis</name>
    <dbReference type="NCBI Taxonomy" id="178214"/>
    <lineage>
        <taxon>Bacteria</taxon>
        <taxon>Bacillati</taxon>
        <taxon>Bacillota</taxon>
        <taxon>Bacilli</taxon>
        <taxon>Lactobacillales</taxon>
        <taxon>Aerococcaceae</taxon>
        <taxon>Facklamia</taxon>
    </lineage>
</organism>
<dbReference type="InterPro" id="IPR011976">
    <property type="entry name" value="Pept_M3B_oligopep-rel"/>
</dbReference>
<reference evidence="8" key="1">
    <citation type="submission" date="2023-05" db="EMBL/GenBank/DDBJ databases">
        <title>Cataloging the Phylogenetic Diversity of Human Bladder Bacteria.</title>
        <authorList>
            <person name="Du J."/>
        </authorList>
    </citation>
    <scope>NUCLEOTIDE SEQUENCE</scope>
    <source>
        <strain evidence="8">UMB1231</strain>
    </source>
</reference>
<dbReference type="RefSeq" id="WP_285066266.1">
    <property type="nucleotide sequence ID" value="NZ_JASOOE010000015.1"/>
</dbReference>
<evidence type="ECO:0000256" key="3">
    <source>
        <dbReference type="ARBA" id="ARBA00022801"/>
    </source>
</evidence>
<dbReference type="Pfam" id="PF01432">
    <property type="entry name" value="Peptidase_M3"/>
    <property type="match status" value="1"/>
</dbReference>
<dbReference type="InterPro" id="IPR001567">
    <property type="entry name" value="Pept_M3A_M3B_dom"/>
</dbReference>
<proteinExistence type="inferred from homology"/>
<dbReference type="Gene3D" id="1.10.1370.30">
    <property type="match status" value="1"/>
</dbReference>
<dbReference type="Proteomes" id="UP001229251">
    <property type="component" value="Unassembled WGS sequence"/>
</dbReference>
<keyword evidence="3 6" id="KW-0378">Hydrolase</keyword>
<dbReference type="GO" id="GO:0004222">
    <property type="term" value="F:metalloendopeptidase activity"/>
    <property type="evidence" value="ECO:0007669"/>
    <property type="project" value="InterPro"/>
</dbReference>
<feature type="domain" description="Peptidase M3A/M3B catalytic" evidence="7">
    <location>
        <begin position="166"/>
        <end position="543"/>
    </location>
</feature>
<evidence type="ECO:0000256" key="1">
    <source>
        <dbReference type="ARBA" id="ARBA00022670"/>
    </source>
</evidence>
<keyword evidence="2 6" id="KW-0479">Metal-binding</keyword>
<dbReference type="EC" id="3.4.-.-" evidence="8"/>
<protein>
    <submittedName>
        <fullName evidence="8">M3 family oligoendopeptidase</fullName>
        <ecNumber evidence="8">3.4.-.-</ecNumber>
    </submittedName>
</protein>